<sequence>MENCSNKLHNLHTLNQSVDIFELIVLIRSLNQDQIDLMDQLVQNRAATNNQNRKGHYKKESV</sequence>
<evidence type="ECO:0000313" key="2">
    <source>
        <dbReference type="Proteomes" id="UP000000430"/>
    </source>
</evidence>
<dbReference type="KEGG" id="aci:ACIAD2642"/>
<protein>
    <submittedName>
        <fullName evidence="1">Uncharacterized protein</fullName>
    </submittedName>
</protein>
<organism evidence="1 2">
    <name type="scientific">Acinetobacter baylyi (strain ATCC 33305 / BD413 / ADP1)</name>
    <dbReference type="NCBI Taxonomy" id="62977"/>
    <lineage>
        <taxon>Bacteria</taxon>
        <taxon>Pseudomonadati</taxon>
        <taxon>Pseudomonadota</taxon>
        <taxon>Gammaproteobacteria</taxon>
        <taxon>Moraxellales</taxon>
        <taxon>Moraxellaceae</taxon>
        <taxon>Acinetobacter</taxon>
    </lineage>
</organism>
<gene>
    <name evidence="1" type="ordered locus">ACIAD2642</name>
</gene>
<dbReference type="Proteomes" id="UP000000430">
    <property type="component" value="Chromosome"/>
</dbReference>
<dbReference type="EMBL" id="CR543861">
    <property type="protein sequence ID" value="CAG69400.1"/>
    <property type="molecule type" value="Genomic_DNA"/>
</dbReference>
<dbReference type="AlphaFoldDB" id="Q6F965"/>
<name>Q6F965_ACIAD</name>
<evidence type="ECO:0000313" key="1">
    <source>
        <dbReference type="EMBL" id="CAG69400.1"/>
    </source>
</evidence>
<dbReference type="HOGENOM" id="CLU_2893524_0_0_6"/>
<reference evidence="1 2" key="1">
    <citation type="journal article" date="2004" name="Nucleic Acids Res.">
        <title>Unique features revealed by the genome sequence of Acinetobacter sp. ADP1, a versatile and naturally transformation competent bacterium.</title>
        <authorList>
            <person name="Barbe V."/>
            <person name="Vallenet D."/>
            <person name="Fonknechten N."/>
            <person name="Kreimeyer A."/>
            <person name="Oztas S."/>
            <person name="Labarre L."/>
            <person name="Cruveiller S."/>
            <person name="Robert C."/>
            <person name="Duprat S."/>
            <person name="Wincker P."/>
            <person name="Ornston L.N."/>
            <person name="Weissenbach J."/>
            <person name="Marliere P."/>
            <person name="Cohen G.N."/>
            <person name="Medigue C."/>
        </authorList>
    </citation>
    <scope>NUCLEOTIDE SEQUENCE [LARGE SCALE GENOMIC DNA]</scope>
    <source>
        <strain evidence="2">ATCC 33305 / BD413 / ADP1</strain>
    </source>
</reference>
<proteinExistence type="predicted"/>
<accession>Q6F965</accession>